<dbReference type="Proteomes" id="UP000285209">
    <property type="component" value="Unassembled WGS sequence"/>
</dbReference>
<accession>A0A413M1D6</accession>
<dbReference type="EMBL" id="QSAE01000085">
    <property type="protein sequence ID" value="RGW35948.1"/>
    <property type="molecule type" value="Genomic_DNA"/>
</dbReference>
<dbReference type="EMBL" id="QSDV01000055">
    <property type="protein sequence ID" value="RGZ13846.1"/>
    <property type="molecule type" value="Genomic_DNA"/>
</dbReference>
<evidence type="ECO:0000313" key="2">
    <source>
        <dbReference type="EMBL" id="RGZ13846.1"/>
    </source>
</evidence>
<dbReference type="EMBL" id="QSFB01000020">
    <property type="protein sequence ID" value="RHA10851.1"/>
    <property type="molecule type" value="Genomic_DNA"/>
</dbReference>
<evidence type="ECO:0000313" key="3">
    <source>
        <dbReference type="EMBL" id="RHA10851.1"/>
    </source>
</evidence>
<evidence type="ECO:0000313" key="1">
    <source>
        <dbReference type="EMBL" id="RGW35948.1"/>
    </source>
</evidence>
<reference evidence="4 5" key="1">
    <citation type="submission" date="2018-08" db="EMBL/GenBank/DDBJ databases">
        <title>A genome reference for cultivated species of the human gut microbiota.</title>
        <authorList>
            <person name="Zou Y."/>
            <person name="Xue W."/>
            <person name="Luo G."/>
        </authorList>
    </citation>
    <scope>NUCLEOTIDE SEQUENCE [LARGE SCALE GENOMIC DNA]</scope>
    <source>
        <strain evidence="1 6">AF12-8</strain>
        <strain evidence="3 5">AM44-1AT</strain>
        <strain evidence="2 4">AM54-25XD</strain>
    </source>
</reference>
<dbReference type="Proteomes" id="UP000286581">
    <property type="component" value="Unassembled WGS sequence"/>
</dbReference>
<sequence length="141" mass="16471">MRAKQMEQIINYRDIPTDKKPDILNALEQIGFIPAYGGVKTMQRIMEKSIPGSGPQFYFVFREDKLIGYNFLIGNTKRYKAFPWLAISNADEQKMVVCEKMMGMQIAFFKKLGMQDIADHCVRLMEDYRKEIGKREESDSR</sequence>
<dbReference type="RefSeq" id="WP_118342873.1">
    <property type="nucleotide sequence ID" value="NZ_JADNBN010000035.1"/>
</dbReference>
<evidence type="ECO:0000313" key="4">
    <source>
        <dbReference type="Proteomes" id="UP000285209"/>
    </source>
</evidence>
<dbReference type="Proteomes" id="UP000286341">
    <property type="component" value="Unassembled WGS sequence"/>
</dbReference>
<comment type="caution">
    <text evidence="2">The sequence shown here is derived from an EMBL/GenBank/DDBJ whole genome shotgun (WGS) entry which is preliminary data.</text>
</comment>
<proteinExistence type="predicted"/>
<evidence type="ECO:0000313" key="6">
    <source>
        <dbReference type="Proteomes" id="UP000286581"/>
    </source>
</evidence>
<name>A0A413M1D6_9FIRM</name>
<protein>
    <submittedName>
        <fullName evidence="2">Uncharacterized protein</fullName>
    </submittedName>
</protein>
<organism evidence="2 4">
    <name type="scientific">Agathobacter rectalis</name>
    <dbReference type="NCBI Taxonomy" id="39491"/>
    <lineage>
        <taxon>Bacteria</taxon>
        <taxon>Bacillati</taxon>
        <taxon>Bacillota</taxon>
        <taxon>Clostridia</taxon>
        <taxon>Lachnospirales</taxon>
        <taxon>Lachnospiraceae</taxon>
        <taxon>Agathobacter</taxon>
    </lineage>
</organism>
<gene>
    <name evidence="3" type="ORF">DW948_12185</name>
    <name evidence="1" type="ORF">DWV78_15150</name>
    <name evidence="2" type="ORF">DXA03_15115</name>
</gene>
<dbReference type="AlphaFoldDB" id="A0A413M1D6"/>
<evidence type="ECO:0000313" key="5">
    <source>
        <dbReference type="Proteomes" id="UP000286341"/>
    </source>
</evidence>